<proteinExistence type="predicted"/>
<evidence type="ECO:0000313" key="2">
    <source>
        <dbReference type="Proteomes" id="UP000184550"/>
    </source>
</evidence>
<dbReference type="Proteomes" id="UP000184550">
    <property type="component" value="Unassembled WGS sequence"/>
</dbReference>
<name>A0A7Z9BFB8_9CYAN</name>
<protein>
    <submittedName>
        <fullName evidence="1">Uncharacterized protein</fullName>
    </submittedName>
</protein>
<dbReference type="InterPro" id="IPR011990">
    <property type="entry name" value="TPR-like_helical_dom_sf"/>
</dbReference>
<comment type="caution">
    <text evidence="1">The sequence shown here is derived from an EMBL/GenBank/DDBJ whole genome shotgun (WGS) entry which is preliminary data.</text>
</comment>
<dbReference type="Pfam" id="PF22860">
    <property type="entry name" value="DUF7017"/>
    <property type="match status" value="1"/>
</dbReference>
<dbReference type="InterPro" id="IPR012340">
    <property type="entry name" value="NA-bd_OB-fold"/>
</dbReference>
<organism evidence="1 2">
    <name type="scientific">Planktothrix serta PCC 8927</name>
    <dbReference type="NCBI Taxonomy" id="671068"/>
    <lineage>
        <taxon>Bacteria</taxon>
        <taxon>Bacillati</taxon>
        <taxon>Cyanobacteriota</taxon>
        <taxon>Cyanophyceae</taxon>
        <taxon>Oscillatoriophycideae</taxon>
        <taxon>Oscillatoriales</taxon>
        <taxon>Microcoleaceae</taxon>
        <taxon>Planktothrix</taxon>
    </lineage>
</organism>
<dbReference type="InterPro" id="IPR054283">
    <property type="entry name" value="DUF7017"/>
</dbReference>
<dbReference type="OrthoDB" id="583686at2"/>
<evidence type="ECO:0000313" key="1">
    <source>
        <dbReference type="EMBL" id="VXD11227.1"/>
    </source>
</evidence>
<accession>A0A7Z9BFB8</accession>
<dbReference type="SUPFAM" id="SSF48452">
    <property type="entry name" value="TPR-like"/>
    <property type="match status" value="1"/>
</dbReference>
<dbReference type="Gene3D" id="1.25.40.10">
    <property type="entry name" value="Tetratricopeptide repeat domain"/>
    <property type="match status" value="1"/>
</dbReference>
<dbReference type="Gene3D" id="2.40.50.140">
    <property type="entry name" value="Nucleic acid-binding proteins"/>
    <property type="match status" value="1"/>
</dbReference>
<keyword evidence="2" id="KW-1185">Reference proteome</keyword>
<sequence>MFDHEMETAHRLLKEKKYAEAGKIFRQVWEQGDNSYAASKYLYCLRKAGYPQPAIQQGKKACLQFENNSYIQGELIWAHYDLLKMAQEEENLSKVIQIAETILENKPEKMALEATVLGVIKLAKQQKQWQMVSDWCDQINPAIISDAQPLIGDRKSKSNKEKWYFAKVKSLIELESWHQARSFALEAAKIYPKEINFPRWAALGLKSLGKNQDAIEEFKQLILKYREEWYVFQDLSDLYQNTNQLELALRFACKAALAHGEDHIKITLYQKIAKLGLLMNKLEMAAIHIQLCKSIRQQQNWSIKANLEQLELDIDQAFSEQNMERLEDCGEFSDLRTICRKYWLKESYQGLPRKKGYIESIQQDKPYGWIRSENGERVFFLQKELPNFLRKEKLNVDFALEESWDNSKNKLSFKAVNIKVEK</sequence>
<dbReference type="AlphaFoldDB" id="A0A7Z9BFB8"/>
<dbReference type="RefSeq" id="WP_083617432.1">
    <property type="nucleotide sequence ID" value="NZ_LR734832.1"/>
</dbReference>
<dbReference type="EMBL" id="CZCU02000046">
    <property type="protein sequence ID" value="VXD11227.1"/>
    <property type="molecule type" value="Genomic_DNA"/>
</dbReference>
<reference evidence="1" key="1">
    <citation type="submission" date="2019-10" db="EMBL/GenBank/DDBJ databases">
        <authorList>
            <consortium name="Genoscope - CEA"/>
            <person name="William W."/>
        </authorList>
    </citation>
    <scope>NUCLEOTIDE SEQUENCE [LARGE SCALE GENOMIC DNA]</scope>
    <source>
        <strain evidence="1">BBR_PRJEB10992</strain>
    </source>
</reference>
<gene>
    <name evidence="1" type="ORF">PL8927_140062</name>
</gene>